<name>A0A5C6F8J6_9BACT</name>
<keyword evidence="4 5" id="KW-0067">ATP-binding</keyword>
<evidence type="ECO:0000256" key="4">
    <source>
        <dbReference type="ARBA" id="ARBA00022840"/>
    </source>
</evidence>
<proteinExistence type="predicted"/>
<dbReference type="PANTHER" id="PTHR43289:SF6">
    <property type="entry name" value="SERINE_THREONINE-PROTEIN KINASE NEKL-3"/>
    <property type="match status" value="1"/>
</dbReference>
<dbReference type="PROSITE" id="PS50011">
    <property type="entry name" value="PROTEIN_KINASE_DOM"/>
    <property type="match status" value="1"/>
</dbReference>
<dbReference type="PROSITE" id="PS00107">
    <property type="entry name" value="PROTEIN_KINASE_ATP"/>
    <property type="match status" value="1"/>
</dbReference>
<dbReference type="PANTHER" id="PTHR43289">
    <property type="entry name" value="MITOGEN-ACTIVATED PROTEIN KINASE KINASE KINASE 20-RELATED"/>
    <property type="match status" value="1"/>
</dbReference>
<dbReference type="AlphaFoldDB" id="A0A5C6F8J6"/>
<dbReference type="Gene3D" id="3.30.200.20">
    <property type="entry name" value="Phosphorylase Kinase, domain 1"/>
    <property type="match status" value="1"/>
</dbReference>
<dbReference type="SMART" id="SM00220">
    <property type="entry name" value="S_TKc"/>
    <property type="match status" value="1"/>
</dbReference>
<evidence type="ECO:0000313" key="9">
    <source>
        <dbReference type="Proteomes" id="UP000318288"/>
    </source>
</evidence>
<dbReference type="GO" id="GO:0005524">
    <property type="term" value="F:ATP binding"/>
    <property type="evidence" value="ECO:0007669"/>
    <property type="project" value="UniProtKB-UniRule"/>
</dbReference>
<dbReference type="InterPro" id="IPR011009">
    <property type="entry name" value="Kinase-like_dom_sf"/>
</dbReference>
<feature type="region of interest" description="Disordered" evidence="6">
    <location>
        <begin position="59"/>
        <end position="89"/>
    </location>
</feature>
<feature type="compositionally biased region" description="Polar residues" evidence="6">
    <location>
        <begin position="61"/>
        <end position="73"/>
    </location>
</feature>
<evidence type="ECO:0000259" key="7">
    <source>
        <dbReference type="PROSITE" id="PS50011"/>
    </source>
</evidence>
<dbReference type="InterPro" id="IPR011990">
    <property type="entry name" value="TPR-like_helical_dom_sf"/>
</dbReference>
<protein>
    <submittedName>
        <fullName evidence="8">Serine/threonine-protein kinase Pkn1</fullName>
        <ecNumber evidence="8">2.7.11.1</ecNumber>
    </submittedName>
</protein>
<accession>A0A5C6F8J6</accession>
<reference evidence="8 9" key="1">
    <citation type="submission" date="2019-02" db="EMBL/GenBank/DDBJ databases">
        <title>Deep-cultivation of Planctomycetes and their phenomic and genomic characterization uncovers novel biology.</title>
        <authorList>
            <person name="Wiegand S."/>
            <person name="Jogler M."/>
            <person name="Boedeker C."/>
            <person name="Pinto D."/>
            <person name="Vollmers J."/>
            <person name="Rivas-Marin E."/>
            <person name="Kohn T."/>
            <person name="Peeters S.H."/>
            <person name="Heuer A."/>
            <person name="Rast P."/>
            <person name="Oberbeckmann S."/>
            <person name="Bunk B."/>
            <person name="Jeske O."/>
            <person name="Meyerdierks A."/>
            <person name="Storesund J.E."/>
            <person name="Kallscheuer N."/>
            <person name="Luecker S."/>
            <person name="Lage O.M."/>
            <person name="Pohl T."/>
            <person name="Merkel B.J."/>
            <person name="Hornburger P."/>
            <person name="Mueller R.-W."/>
            <person name="Bruemmer F."/>
            <person name="Labrenz M."/>
            <person name="Spormann A.M."/>
            <person name="Op Den Camp H."/>
            <person name="Overmann J."/>
            <person name="Amann R."/>
            <person name="Jetten M.S.M."/>
            <person name="Mascher T."/>
            <person name="Medema M.H."/>
            <person name="Devos D.P."/>
            <person name="Kaster A.-K."/>
            <person name="Ovreas L."/>
            <person name="Rohde M."/>
            <person name="Galperin M.Y."/>
            <person name="Jogler C."/>
        </authorList>
    </citation>
    <scope>NUCLEOTIDE SEQUENCE [LARGE SCALE GENOMIC DNA]</scope>
    <source>
        <strain evidence="8 9">Poly51</strain>
    </source>
</reference>
<evidence type="ECO:0000256" key="3">
    <source>
        <dbReference type="ARBA" id="ARBA00022777"/>
    </source>
</evidence>
<comment type="caution">
    <text evidence="8">The sequence shown here is derived from an EMBL/GenBank/DDBJ whole genome shotgun (WGS) entry which is preliminary data.</text>
</comment>
<sequence length="904" mass="98349">MNLDDLPANELARIDAVCLQYESDLRSGASPSIDSIVDRHGGSSAAILRRELEIVRDELTSQRPSNVTSQPFSIASPPPMTSSESALPGTGTGTVIGPYMIEGILGRGGMGVVYKATDQRLERTVAIKMLDARIATRDDLSERFQREARAVAGLSHPNIVELFDVGSFNGLPYAVMEHLDGESLDARFERSPLSIEEVRRLGSQIADALETAHAAGVVHRDLKPDNVMLVRRRVSSPSDSGIGTTPGGLPDGKNDSKSTIVKLFDFGLSRVPPSAVANDAHQTHEGTVMGTPGYMAPEQARGEGVTPAADIFSLGCVLYEAFYRRPAFDGDTKAARITASLNAAADIDPIRRRDDPDLADLIDECLQKAIADRPASAESIAHRLRSVTDSDVALASRRGVQPSPRRPLGFGSIVAVALAGVVMTLLAFATMSDWMSSKNVVRLDQIRSLAVLTFIDKSHPEWIATDTKSSDPLQPIGDKPMHQGEQLSALLVHELSRMAKVRVPRFRPMDADTPDQLRQLGKQWDVDALLSGTIETVTIGEDPFVELDLALISSATGNQIWGRKIHLQAGENFLEQSRLATEVATVVGQTLTATAAETAPPTIESFRCLIDGETRSDPDSVSGLAMALKCFKKAHEADPRFADPLAGIALTSITLAGQSSIDDTAGLVIAARTAAEDAIRRDPGSVDARLAMAMLDWQTLTRYDQAERVLHELTMVDSNHWQVQHQYGLLLLTMGRFDAAAVALREASLLNPMSLIVKVDRARAAWFAGDASRAIADAKTLIDRYGDNPMVSGLLVDIYETQSLYDAAAALQRDFPKQASWTREDYFAEREKHLASSPYGPLGEQCNRAIWQSRRESIIDDITLARWLDPMPPMMPMILARHPALSEVRKLDRAAEVLPQDEDL</sequence>
<dbReference type="InterPro" id="IPR017441">
    <property type="entry name" value="Protein_kinase_ATP_BS"/>
</dbReference>
<dbReference type="InterPro" id="IPR008271">
    <property type="entry name" value="Ser/Thr_kinase_AS"/>
</dbReference>
<dbReference type="Pfam" id="PF00069">
    <property type="entry name" value="Pkinase"/>
    <property type="match status" value="1"/>
</dbReference>
<evidence type="ECO:0000256" key="1">
    <source>
        <dbReference type="ARBA" id="ARBA00022679"/>
    </source>
</evidence>
<evidence type="ECO:0000256" key="5">
    <source>
        <dbReference type="PROSITE-ProRule" id="PRU10141"/>
    </source>
</evidence>
<dbReference type="Gene3D" id="1.10.510.10">
    <property type="entry name" value="Transferase(Phosphotransferase) domain 1"/>
    <property type="match status" value="1"/>
</dbReference>
<dbReference type="EMBL" id="SJPW01000003">
    <property type="protein sequence ID" value="TWU56687.1"/>
    <property type="molecule type" value="Genomic_DNA"/>
</dbReference>
<evidence type="ECO:0000313" key="8">
    <source>
        <dbReference type="EMBL" id="TWU56687.1"/>
    </source>
</evidence>
<dbReference type="GO" id="GO:0004674">
    <property type="term" value="F:protein serine/threonine kinase activity"/>
    <property type="evidence" value="ECO:0007669"/>
    <property type="project" value="UniProtKB-EC"/>
</dbReference>
<dbReference type="SUPFAM" id="SSF48452">
    <property type="entry name" value="TPR-like"/>
    <property type="match status" value="1"/>
</dbReference>
<feature type="binding site" evidence="5">
    <location>
        <position position="128"/>
    </location>
    <ligand>
        <name>ATP</name>
        <dbReference type="ChEBI" id="CHEBI:30616"/>
    </ligand>
</feature>
<keyword evidence="2 5" id="KW-0547">Nucleotide-binding</keyword>
<dbReference type="Proteomes" id="UP000318288">
    <property type="component" value="Unassembled WGS sequence"/>
</dbReference>
<dbReference type="PROSITE" id="PS00108">
    <property type="entry name" value="PROTEIN_KINASE_ST"/>
    <property type="match status" value="1"/>
</dbReference>
<gene>
    <name evidence="8" type="primary">pkn1_4</name>
    <name evidence="8" type="ORF">Poly51_26040</name>
</gene>
<keyword evidence="3 8" id="KW-0418">Kinase</keyword>
<feature type="domain" description="Protein kinase" evidence="7">
    <location>
        <begin position="99"/>
        <end position="385"/>
    </location>
</feature>
<dbReference type="CDD" id="cd14014">
    <property type="entry name" value="STKc_PknB_like"/>
    <property type="match status" value="1"/>
</dbReference>
<dbReference type="EC" id="2.7.11.1" evidence="8"/>
<dbReference type="RefSeq" id="WP_146457940.1">
    <property type="nucleotide sequence ID" value="NZ_SJPW01000003.1"/>
</dbReference>
<dbReference type="InterPro" id="IPR000719">
    <property type="entry name" value="Prot_kinase_dom"/>
</dbReference>
<keyword evidence="9" id="KW-1185">Reference proteome</keyword>
<feature type="region of interest" description="Disordered" evidence="6">
    <location>
        <begin position="234"/>
        <end position="256"/>
    </location>
</feature>
<keyword evidence="1 8" id="KW-0808">Transferase</keyword>
<organism evidence="8 9">
    <name type="scientific">Rubripirellula tenax</name>
    <dbReference type="NCBI Taxonomy" id="2528015"/>
    <lineage>
        <taxon>Bacteria</taxon>
        <taxon>Pseudomonadati</taxon>
        <taxon>Planctomycetota</taxon>
        <taxon>Planctomycetia</taxon>
        <taxon>Pirellulales</taxon>
        <taxon>Pirellulaceae</taxon>
        <taxon>Rubripirellula</taxon>
    </lineage>
</organism>
<evidence type="ECO:0000256" key="6">
    <source>
        <dbReference type="SAM" id="MobiDB-lite"/>
    </source>
</evidence>
<dbReference type="Gene3D" id="1.25.40.10">
    <property type="entry name" value="Tetratricopeptide repeat domain"/>
    <property type="match status" value="1"/>
</dbReference>
<dbReference type="SUPFAM" id="SSF56112">
    <property type="entry name" value="Protein kinase-like (PK-like)"/>
    <property type="match status" value="1"/>
</dbReference>
<evidence type="ECO:0000256" key="2">
    <source>
        <dbReference type="ARBA" id="ARBA00022741"/>
    </source>
</evidence>
<dbReference type="OrthoDB" id="9801841at2"/>